<reference evidence="5" key="2">
    <citation type="journal article" date="2019" name="Nat. Med.">
        <title>A library of human gut bacterial isolates paired with longitudinal multiomics data enables mechanistic microbiome research.</title>
        <authorList>
            <person name="Poyet M."/>
            <person name="Groussin M."/>
            <person name="Gibbons S.M."/>
            <person name="Avila-Pacheco J."/>
            <person name="Jiang X."/>
            <person name="Kearney S.M."/>
            <person name="Perrotta A.R."/>
            <person name="Berdy B."/>
            <person name="Zhao S."/>
            <person name="Lieberman T.D."/>
            <person name="Swanson P.K."/>
            <person name="Smith M."/>
            <person name="Roesemann S."/>
            <person name="Alexander J.E."/>
            <person name="Rich S.A."/>
            <person name="Livny J."/>
            <person name="Vlamakis H."/>
            <person name="Clish C."/>
            <person name="Bullock K."/>
            <person name="Deik A."/>
            <person name="Scott J."/>
            <person name="Pierce K.A."/>
            <person name="Xavier R.J."/>
            <person name="Alm E.J."/>
        </authorList>
    </citation>
    <scope>NUCLEOTIDE SEQUENCE</scope>
    <source>
        <strain evidence="5">BIOML-A12</strain>
    </source>
</reference>
<dbReference type="InterPro" id="IPR046348">
    <property type="entry name" value="SIS_dom_sf"/>
</dbReference>
<sequence length="187" mass="20558">MEVTKTAAIAGMEISEIESRIDEKQLKQLMEKIRRAKKIYVCGAGRSLLMLRCFAMRLMHVGYDAYVVGDTTTPAFEEGDLLIVGTASGETTNLISIADRAKSYGGTIAVCSIFPESSLGKRADAFVRIPAYTDKLPESDDNKKNILPGGSMFEISMLVLFDTMIMPLAEEKSVATNTYFARHANLE</sequence>
<protein>
    <submittedName>
        <fullName evidence="3 4">6-phospho-3-hexuloisomerase</fullName>
    </submittedName>
</protein>
<dbReference type="Proteomes" id="UP000030008">
    <property type="component" value="Unassembled WGS sequence"/>
</dbReference>
<dbReference type="EMBL" id="WWTN01000033">
    <property type="protein sequence ID" value="MZH57311.1"/>
    <property type="molecule type" value="Genomic_DNA"/>
</dbReference>
<dbReference type="NCBIfam" id="TIGR03127">
    <property type="entry name" value="RuMP_HxlB"/>
    <property type="match status" value="1"/>
</dbReference>
<evidence type="ECO:0000313" key="4">
    <source>
        <dbReference type="EMBL" id="MCR0235248.1"/>
    </source>
</evidence>
<organism evidence="3 6">
    <name type="scientific">Clostridium innocuum</name>
    <dbReference type="NCBI Taxonomy" id="1522"/>
    <lineage>
        <taxon>Bacteria</taxon>
        <taxon>Bacillati</taxon>
        <taxon>Bacillota</taxon>
        <taxon>Clostridia</taxon>
        <taxon>Eubacteriales</taxon>
        <taxon>Clostridiaceae</taxon>
        <taxon>Clostridium</taxon>
    </lineage>
</organism>
<proteinExistence type="inferred from homology"/>
<dbReference type="AlphaFoldDB" id="A0A099I8Y7"/>
<dbReference type="Proteomes" id="UP000604383">
    <property type="component" value="Unassembled WGS sequence"/>
</dbReference>
<evidence type="ECO:0000313" key="5">
    <source>
        <dbReference type="EMBL" id="MZH57311.1"/>
    </source>
</evidence>
<accession>A0A099I8Y7</accession>
<evidence type="ECO:0000259" key="2">
    <source>
        <dbReference type="PROSITE" id="PS51464"/>
    </source>
</evidence>
<dbReference type="EMBL" id="JAKTMA010000056">
    <property type="protein sequence ID" value="MCR0235248.1"/>
    <property type="molecule type" value="Genomic_DNA"/>
</dbReference>
<dbReference type="GO" id="GO:1901135">
    <property type="term" value="P:carbohydrate derivative metabolic process"/>
    <property type="evidence" value="ECO:0007669"/>
    <property type="project" value="InterPro"/>
</dbReference>
<dbReference type="PROSITE" id="PS51464">
    <property type="entry name" value="SIS"/>
    <property type="match status" value="1"/>
</dbReference>
<evidence type="ECO:0000256" key="1">
    <source>
        <dbReference type="ARBA" id="ARBA00009235"/>
    </source>
</evidence>
<dbReference type="PANTHER" id="PTHR43443:SF1">
    <property type="entry name" value="3-HEXULOSE-6-PHOSPHATE ISOMERASE"/>
    <property type="match status" value="1"/>
</dbReference>
<dbReference type="RefSeq" id="WP_008816247.1">
    <property type="nucleotide sequence ID" value="NZ_AP025565.1"/>
</dbReference>
<dbReference type="Pfam" id="PF01380">
    <property type="entry name" value="SIS"/>
    <property type="match status" value="1"/>
</dbReference>
<evidence type="ECO:0000313" key="3">
    <source>
        <dbReference type="EMBL" id="KGJ54170.1"/>
    </source>
</evidence>
<comment type="similarity">
    <text evidence="1">Belongs to the SIS family. PHI subfamily.</text>
</comment>
<evidence type="ECO:0000313" key="6">
    <source>
        <dbReference type="Proteomes" id="UP000030008"/>
    </source>
</evidence>
<feature type="domain" description="SIS" evidence="2">
    <location>
        <begin position="29"/>
        <end position="171"/>
    </location>
</feature>
<dbReference type="PANTHER" id="PTHR43443">
    <property type="entry name" value="3-HEXULOSE-6-PHOSPHATE ISOMERASE"/>
    <property type="match status" value="1"/>
</dbReference>
<reference evidence="4" key="3">
    <citation type="journal article" date="2022" name="Clin. Infect. Dis.">
        <title>Association between Clostridium innocuum and antibiotic-associated diarrhea in adults and children: A cross-sectional study and comparative genomics analysis.</title>
        <authorList>
            <person name="Cherny K.E."/>
            <person name="Muscat E.B."/>
            <person name="Balaji A."/>
            <person name="Mukherjee J."/>
            <person name="Ozer E.A."/>
            <person name="Angarone M.P."/>
            <person name="Hauser A.R."/>
            <person name="Sichel J.S."/>
            <person name="Amponsah E."/>
            <person name="Kociolek L.K."/>
        </authorList>
    </citation>
    <scope>NUCLEOTIDE SEQUENCE</scope>
    <source>
        <strain evidence="4">NU1-AC-029v</strain>
    </source>
</reference>
<dbReference type="Gene3D" id="3.40.50.10490">
    <property type="entry name" value="Glucose-6-phosphate isomerase like protein, domain 1"/>
    <property type="match status" value="1"/>
</dbReference>
<dbReference type="InterPro" id="IPR017552">
    <property type="entry name" value="PHI/rmpB"/>
</dbReference>
<reference evidence="3 6" key="1">
    <citation type="submission" date="2014-08" db="EMBL/GenBank/DDBJ databases">
        <title>Clostridium innocuum, an unnegligible vancomycin-resistant pathogen causing extra-intestinal infections.</title>
        <authorList>
            <person name="Feng Y."/>
            <person name="Chiu C.-H."/>
        </authorList>
    </citation>
    <scope>NUCLEOTIDE SEQUENCE [LARGE SCALE GENOMIC DNA]</scope>
    <source>
        <strain evidence="3 6">AN88</strain>
    </source>
</reference>
<dbReference type="Proteomes" id="UP001203972">
    <property type="component" value="Unassembled WGS sequence"/>
</dbReference>
<dbReference type="SUPFAM" id="SSF53697">
    <property type="entry name" value="SIS domain"/>
    <property type="match status" value="1"/>
</dbReference>
<dbReference type="InterPro" id="IPR001347">
    <property type="entry name" value="SIS_dom"/>
</dbReference>
<dbReference type="CDD" id="cd05005">
    <property type="entry name" value="SIS_PHI"/>
    <property type="match status" value="1"/>
</dbReference>
<dbReference type="EMBL" id="JQIF01000021">
    <property type="protein sequence ID" value="KGJ54170.1"/>
    <property type="molecule type" value="Genomic_DNA"/>
</dbReference>
<comment type="caution">
    <text evidence="3">The sequence shown here is derived from an EMBL/GenBank/DDBJ whole genome shotgun (WGS) entry which is preliminary data.</text>
</comment>
<keyword evidence="3" id="KW-0413">Isomerase</keyword>
<dbReference type="GO" id="GO:0097367">
    <property type="term" value="F:carbohydrate derivative binding"/>
    <property type="evidence" value="ECO:0007669"/>
    <property type="project" value="InterPro"/>
</dbReference>
<name>A0A099I8Y7_CLOIN</name>
<gene>
    <name evidence="4" type="primary">hxlB</name>
    <name evidence="3" type="ORF">CIAN88_05110</name>
    <name evidence="5" type="ORF">GT664_16550</name>
    <name evidence="4" type="ORF">MKC95_21000</name>
</gene>
<dbReference type="GO" id="GO:0016853">
    <property type="term" value="F:isomerase activity"/>
    <property type="evidence" value="ECO:0007669"/>
    <property type="project" value="UniProtKB-KW"/>
</dbReference>